<comment type="similarity">
    <text evidence="7">Belongs to the binding-protein-dependent transport system permease family.</text>
</comment>
<dbReference type="SUPFAM" id="SSF161098">
    <property type="entry name" value="MetI-like"/>
    <property type="match status" value="1"/>
</dbReference>
<dbReference type="Gene3D" id="1.10.3720.10">
    <property type="entry name" value="MetI-like"/>
    <property type="match status" value="1"/>
</dbReference>
<evidence type="ECO:0000256" key="2">
    <source>
        <dbReference type="ARBA" id="ARBA00022448"/>
    </source>
</evidence>
<reference evidence="10" key="2">
    <citation type="journal article" date="2023" name="MicrobiologyOpen">
        <title>Genomics of the tumorigenes clade of the family Rhizobiaceae and description of Rhizobium rhododendri sp. nov.</title>
        <authorList>
            <person name="Kuzmanovic N."/>
            <person name="diCenzo G.C."/>
            <person name="Bunk B."/>
            <person name="Sproeer C."/>
            <person name="Fruehling A."/>
            <person name="Neumann-Schaal M."/>
            <person name="Overmann J."/>
            <person name="Smalla K."/>
        </authorList>
    </citation>
    <scope>NUCLEOTIDE SEQUENCE [LARGE SCALE GENOMIC DNA]</scope>
    <source>
        <strain evidence="10">1078</strain>
        <plasmid evidence="10">pTi1078</plasmid>
    </source>
</reference>
<evidence type="ECO:0000313" key="10">
    <source>
        <dbReference type="Proteomes" id="UP000249499"/>
    </source>
</evidence>
<evidence type="ECO:0000256" key="5">
    <source>
        <dbReference type="ARBA" id="ARBA00022989"/>
    </source>
</evidence>
<keyword evidence="6 7" id="KW-0472">Membrane</keyword>
<dbReference type="InterPro" id="IPR000515">
    <property type="entry name" value="MetI-like"/>
</dbReference>
<evidence type="ECO:0000256" key="1">
    <source>
        <dbReference type="ARBA" id="ARBA00004651"/>
    </source>
</evidence>
<evidence type="ECO:0000256" key="4">
    <source>
        <dbReference type="ARBA" id="ARBA00022692"/>
    </source>
</evidence>
<dbReference type="InterPro" id="IPR035906">
    <property type="entry name" value="MetI-like_sf"/>
</dbReference>
<keyword evidence="5 7" id="KW-1133">Transmembrane helix</keyword>
<evidence type="ECO:0000259" key="8">
    <source>
        <dbReference type="PROSITE" id="PS50928"/>
    </source>
</evidence>
<dbReference type="Pfam" id="PF00528">
    <property type="entry name" value="BPD_transp_1"/>
    <property type="match status" value="1"/>
</dbReference>
<comment type="subcellular location">
    <subcellularLocation>
        <location evidence="1 7">Cell membrane</location>
        <topology evidence="1 7">Multi-pass membrane protein</topology>
    </subcellularLocation>
</comment>
<proteinExistence type="inferred from homology"/>
<feature type="transmembrane region" description="Helical" evidence="7">
    <location>
        <begin position="341"/>
        <end position="360"/>
    </location>
</feature>
<keyword evidence="3" id="KW-1003">Cell membrane</keyword>
<evidence type="ECO:0000256" key="6">
    <source>
        <dbReference type="ARBA" id="ARBA00023136"/>
    </source>
</evidence>
<dbReference type="GO" id="GO:0005886">
    <property type="term" value="C:plasma membrane"/>
    <property type="evidence" value="ECO:0007669"/>
    <property type="project" value="UniProtKB-SubCell"/>
</dbReference>
<keyword evidence="10" id="KW-1185">Reference proteome</keyword>
<evidence type="ECO:0000313" key="9">
    <source>
        <dbReference type="EMBL" id="WFR98364.1"/>
    </source>
</evidence>
<dbReference type="PANTHER" id="PTHR43163">
    <property type="entry name" value="DIPEPTIDE TRANSPORT SYSTEM PERMEASE PROTEIN DPPB-RELATED"/>
    <property type="match status" value="1"/>
</dbReference>
<dbReference type="PANTHER" id="PTHR43163:SF8">
    <property type="entry name" value="D,D-DIPEPTIDE TRANSPORT SYSTEM PERMEASE PROTEIN DDPB-RELATED"/>
    <property type="match status" value="1"/>
</dbReference>
<organism evidence="9 10">
    <name type="scientific">Rhizobium tumorigenes</name>
    <dbReference type="NCBI Taxonomy" id="2041385"/>
    <lineage>
        <taxon>Bacteria</taxon>
        <taxon>Pseudomonadati</taxon>
        <taxon>Pseudomonadota</taxon>
        <taxon>Alphaproteobacteria</taxon>
        <taxon>Hyphomicrobiales</taxon>
        <taxon>Rhizobiaceae</taxon>
        <taxon>Rhizobium/Agrobacterium group</taxon>
        <taxon>Rhizobium</taxon>
    </lineage>
</organism>
<evidence type="ECO:0000256" key="7">
    <source>
        <dbReference type="RuleBase" id="RU363032"/>
    </source>
</evidence>
<keyword evidence="2 7" id="KW-0813">Transport</keyword>
<dbReference type="Proteomes" id="UP000249499">
    <property type="component" value="Plasmid pTi1078"/>
</dbReference>
<keyword evidence="4 7" id="KW-0812">Transmembrane</keyword>
<dbReference type="PROSITE" id="PS50928">
    <property type="entry name" value="ABC_TM1"/>
    <property type="match status" value="1"/>
</dbReference>
<dbReference type="CDD" id="cd06261">
    <property type="entry name" value="TM_PBP2"/>
    <property type="match status" value="1"/>
</dbReference>
<dbReference type="EMBL" id="CP117257">
    <property type="protein sequence ID" value="WFR98364.1"/>
    <property type="molecule type" value="Genomic_DNA"/>
</dbReference>
<feature type="transmembrane region" description="Helical" evidence="7">
    <location>
        <begin position="237"/>
        <end position="257"/>
    </location>
</feature>
<sequence length="373" mass="40165">MTNEIPTAPDVRRLAVSFSKTSASTLQVPAALAWKGASLLLRLLSGATVPAVVLLGLLFVIFTIGRLLPTDPVLTVIGDHAPQALYEQMYSEMHLDKPIPEQFVLFVIDMARGNFGVATTTGNPVAQDIGRFLPATIELATVAIVLGVGLGVPAGLLAVRFADRWPDSLVRVVAILGNSIPIFWMGLVGLLLFYAHLGWVAGPGRLDIVYQYTIPVVTGFVLVDTALSGNLSAFGNALSHLALPAALLGLVAFSDIARTTRGFMLWQYRQDYINVARLKGLSETRVLWRHALPNTVGPLLAVVAWNYAYLLEGAVLTETVFAWPGLGLYITQSLLASDMRAVLAGTLIIGTLFMVLNRVAEVAQARVDPRTRV</sequence>
<feature type="domain" description="ABC transmembrane type-1" evidence="8">
    <location>
        <begin position="133"/>
        <end position="360"/>
    </location>
</feature>
<feature type="transmembrane region" description="Helical" evidence="7">
    <location>
        <begin position="139"/>
        <end position="162"/>
    </location>
</feature>
<dbReference type="KEGG" id="rtu:PR017_21825"/>
<dbReference type="RefSeq" id="WP_111218284.1">
    <property type="nucleotide sequence ID" value="NZ_CP117257.1"/>
</dbReference>
<gene>
    <name evidence="9" type="ORF">PR017_21825</name>
</gene>
<dbReference type="AlphaFoldDB" id="A0AAF1KWY5"/>
<feature type="transmembrane region" description="Helical" evidence="7">
    <location>
        <begin position="39"/>
        <end position="62"/>
    </location>
</feature>
<accession>A0AAF1KWY5</accession>
<keyword evidence="9" id="KW-0614">Plasmid</keyword>
<evidence type="ECO:0000256" key="3">
    <source>
        <dbReference type="ARBA" id="ARBA00022475"/>
    </source>
</evidence>
<reference evidence="9 10" key="1">
    <citation type="journal article" date="2018" name="Sci. Rep.">
        <title>Rhizobium tumorigenes sp. nov., a novel plant tumorigenic bacterium isolated from cane gall tumors on thornless blackberry.</title>
        <authorList>
            <person name="Kuzmanovi N."/>
            <person name="Smalla K."/>
            <person name="Gronow S."/>
            <person name="PuBawska J."/>
        </authorList>
    </citation>
    <scope>NUCLEOTIDE SEQUENCE [LARGE SCALE GENOMIC DNA]</scope>
    <source>
        <strain evidence="9 10">1078</strain>
    </source>
</reference>
<geneLocation type="plasmid" evidence="9 10">
    <name>pTi1078</name>
</geneLocation>
<feature type="transmembrane region" description="Helical" evidence="7">
    <location>
        <begin position="182"/>
        <end position="202"/>
    </location>
</feature>
<name>A0AAF1KWY5_9HYPH</name>
<dbReference type="GO" id="GO:0071916">
    <property type="term" value="F:dipeptide transmembrane transporter activity"/>
    <property type="evidence" value="ECO:0007669"/>
    <property type="project" value="TreeGrafter"/>
</dbReference>
<protein>
    <submittedName>
        <fullName evidence="9">ABC transporter permease</fullName>
    </submittedName>
</protein>